<keyword evidence="1" id="KW-0808">Transferase</keyword>
<name>H8GVE0_DEIGI</name>
<dbReference type="HOGENOM" id="CLU_013985_35_2_0"/>
<keyword evidence="2" id="KW-0012">Acyltransferase</keyword>
<dbReference type="InterPro" id="IPR050832">
    <property type="entry name" value="Bact_Acetyltransf"/>
</dbReference>
<proteinExistence type="predicted"/>
<evidence type="ECO:0000259" key="3">
    <source>
        <dbReference type="PROSITE" id="PS51186"/>
    </source>
</evidence>
<dbReference type="Proteomes" id="UP000007575">
    <property type="component" value="Chromosome"/>
</dbReference>
<reference evidence="4 5" key="1">
    <citation type="journal article" date="2012" name="PLoS ONE">
        <title>Genome sequence and transcriptome analysis of the radioresistant bacterium Deinococcus gobiensis: insights into the extreme environmental adaptations.</title>
        <authorList>
            <person name="Yuan M."/>
            <person name="Chen M."/>
            <person name="Zhang W."/>
            <person name="Lu W."/>
            <person name="Wang J."/>
            <person name="Yang M."/>
            <person name="Zhao P."/>
            <person name="Tang R."/>
            <person name="Li X."/>
            <person name="Hao Y."/>
            <person name="Zhou Z."/>
            <person name="Zhan Y."/>
            <person name="Yu H."/>
            <person name="Teng C."/>
            <person name="Yan Y."/>
            <person name="Ping S."/>
            <person name="Wang Y."/>
            <person name="Lin M."/>
        </authorList>
    </citation>
    <scope>NUCLEOTIDE SEQUENCE [LARGE SCALE GENOMIC DNA]</scope>
    <source>
        <strain evidence="4 5">I-0</strain>
    </source>
</reference>
<dbReference type="AlphaFoldDB" id="H8GVE0"/>
<dbReference type="Gene3D" id="3.40.630.30">
    <property type="match status" value="1"/>
</dbReference>
<dbReference type="PATRIC" id="fig|745776.4.peg.397"/>
<dbReference type="EMBL" id="CP002191">
    <property type="protein sequence ID" value="AFD24317.1"/>
    <property type="molecule type" value="Genomic_DNA"/>
</dbReference>
<organism evidence="4 5">
    <name type="scientific">Deinococcus gobiensis (strain DSM 21396 / JCM 16679 / CGMCC 1.7299 / I-0)</name>
    <dbReference type="NCBI Taxonomy" id="745776"/>
    <lineage>
        <taxon>Bacteria</taxon>
        <taxon>Thermotogati</taxon>
        <taxon>Deinococcota</taxon>
        <taxon>Deinococci</taxon>
        <taxon>Deinococcales</taxon>
        <taxon>Deinococcaceae</taxon>
        <taxon>Deinococcus</taxon>
    </lineage>
</organism>
<dbReference type="PANTHER" id="PTHR43877">
    <property type="entry name" value="AMINOALKYLPHOSPHONATE N-ACETYLTRANSFERASE-RELATED-RELATED"/>
    <property type="match status" value="1"/>
</dbReference>
<evidence type="ECO:0000313" key="5">
    <source>
        <dbReference type="Proteomes" id="UP000007575"/>
    </source>
</evidence>
<dbReference type="PROSITE" id="PS51186">
    <property type="entry name" value="GNAT"/>
    <property type="match status" value="1"/>
</dbReference>
<accession>H8GVE0</accession>
<dbReference type="STRING" id="745776.DGo_CA0390"/>
<evidence type="ECO:0000256" key="2">
    <source>
        <dbReference type="ARBA" id="ARBA00023315"/>
    </source>
</evidence>
<sequence length="97" mass="10465">MAVCRGEVVAGAGLTLLEWGPTRGQLEPLRGRLVNVWTHPEHRRLGLARTLCAGLLARARARGIGTVGLGSTPQARDLYLALGFAPQPAEMKWEAPR</sequence>
<evidence type="ECO:0000256" key="1">
    <source>
        <dbReference type="ARBA" id="ARBA00022679"/>
    </source>
</evidence>
<protein>
    <recommendedName>
        <fullName evidence="3">N-acetyltransferase domain-containing protein</fullName>
    </recommendedName>
</protein>
<gene>
    <name evidence="4" type="ordered locus">DGo_CA0390</name>
</gene>
<dbReference type="KEGG" id="dgo:DGo_CA0390"/>
<keyword evidence="5" id="KW-1185">Reference proteome</keyword>
<dbReference type="InterPro" id="IPR016181">
    <property type="entry name" value="Acyl_CoA_acyltransferase"/>
</dbReference>
<dbReference type="eggNOG" id="COG0456">
    <property type="taxonomic scope" value="Bacteria"/>
</dbReference>
<evidence type="ECO:0000313" key="4">
    <source>
        <dbReference type="EMBL" id="AFD24317.1"/>
    </source>
</evidence>
<dbReference type="SUPFAM" id="SSF55729">
    <property type="entry name" value="Acyl-CoA N-acyltransferases (Nat)"/>
    <property type="match status" value="1"/>
</dbReference>
<dbReference type="GO" id="GO:0016747">
    <property type="term" value="F:acyltransferase activity, transferring groups other than amino-acyl groups"/>
    <property type="evidence" value="ECO:0007669"/>
    <property type="project" value="InterPro"/>
</dbReference>
<feature type="domain" description="N-acetyltransferase" evidence="3">
    <location>
        <begin position="1"/>
        <end position="97"/>
    </location>
</feature>
<dbReference type="InterPro" id="IPR000182">
    <property type="entry name" value="GNAT_dom"/>
</dbReference>
<dbReference type="Pfam" id="PF00583">
    <property type="entry name" value="Acetyltransf_1"/>
    <property type="match status" value="1"/>
</dbReference>
<dbReference type="CDD" id="cd04301">
    <property type="entry name" value="NAT_SF"/>
    <property type="match status" value="1"/>
</dbReference>